<name>A0ABT9ZRR1_9BACI</name>
<sequence length="268" mass="32472">MCESFNEFPLLLRPQLAVKIGLNEAIILQQIYYWNELNKKTGKNYKVGYYWTYNSYEEWKEQFPFWSTSTIKRIMESLEVKKLIVTGNYNKLKIDRRKWYRVNYPVLEALEKIPLDQIDLTNLASWYDHLSTLNLPLPETKSKNTSRTNNKENGAMKHRPMLSFHEFIQNHSVDDRTINVIQCYLTKFKEHRKKEHRNLKTKQWEEIVSNMFYVIDEHNGQDFDLSELDVVNMIHKHFETKYYGKCDYNILHFMNHRIRVKRTYEVIV</sequence>
<evidence type="ECO:0000313" key="1">
    <source>
        <dbReference type="EMBL" id="MDQ0253921.1"/>
    </source>
</evidence>
<organism evidence="1 2">
    <name type="scientific">Evansella vedderi</name>
    <dbReference type="NCBI Taxonomy" id="38282"/>
    <lineage>
        <taxon>Bacteria</taxon>
        <taxon>Bacillati</taxon>
        <taxon>Bacillota</taxon>
        <taxon>Bacilli</taxon>
        <taxon>Bacillales</taxon>
        <taxon>Bacillaceae</taxon>
        <taxon>Evansella</taxon>
    </lineage>
</organism>
<evidence type="ECO:0000313" key="2">
    <source>
        <dbReference type="Proteomes" id="UP001230005"/>
    </source>
</evidence>
<keyword evidence="2" id="KW-1185">Reference proteome</keyword>
<dbReference type="EMBL" id="JAUSUG010000003">
    <property type="protein sequence ID" value="MDQ0253921.1"/>
    <property type="molecule type" value="Genomic_DNA"/>
</dbReference>
<reference evidence="1 2" key="1">
    <citation type="submission" date="2023-07" db="EMBL/GenBank/DDBJ databases">
        <title>Genomic Encyclopedia of Type Strains, Phase IV (KMG-IV): sequencing the most valuable type-strain genomes for metagenomic binning, comparative biology and taxonomic classification.</title>
        <authorList>
            <person name="Goeker M."/>
        </authorList>
    </citation>
    <scope>NUCLEOTIDE SEQUENCE [LARGE SCALE GENOMIC DNA]</scope>
    <source>
        <strain evidence="1 2">DSM 9768</strain>
    </source>
</reference>
<dbReference type="Proteomes" id="UP001230005">
    <property type="component" value="Unassembled WGS sequence"/>
</dbReference>
<dbReference type="RefSeq" id="WP_307323151.1">
    <property type="nucleotide sequence ID" value="NZ_JAUSUG010000003.1"/>
</dbReference>
<gene>
    <name evidence="1" type="ORF">J2S74_001293</name>
</gene>
<accession>A0ABT9ZRR1</accession>
<evidence type="ECO:0008006" key="3">
    <source>
        <dbReference type="Google" id="ProtNLM"/>
    </source>
</evidence>
<protein>
    <recommendedName>
        <fullName evidence="3">Replication protein</fullName>
    </recommendedName>
</protein>
<proteinExistence type="predicted"/>
<comment type="caution">
    <text evidence="1">The sequence shown here is derived from an EMBL/GenBank/DDBJ whole genome shotgun (WGS) entry which is preliminary data.</text>
</comment>